<proteinExistence type="inferred from homology"/>
<organism evidence="7 8">
    <name type="scientific">Rhizobium mongolense subsp. loessense</name>
    <dbReference type="NCBI Taxonomy" id="158890"/>
    <lineage>
        <taxon>Bacteria</taxon>
        <taxon>Pseudomonadati</taxon>
        <taxon>Pseudomonadota</taxon>
        <taxon>Alphaproteobacteria</taxon>
        <taxon>Hyphomicrobiales</taxon>
        <taxon>Rhizobiaceae</taxon>
        <taxon>Rhizobium/Agrobacterium group</taxon>
        <taxon>Rhizobium</taxon>
    </lineage>
</organism>
<keyword evidence="6" id="KW-0503">Monooxygenase</keyword>
<dbReference type="GO" id="GO:0005506">
    <property type="term" value="F:iron ion binding"/>
    <property type="evidence" value="ECO:0007669"/>
    <property type="project" value="InterPro"/>
</dbReference>
<comment type="similarity">
    <text evidence="1">Belongs to the cytochrome P450 family.</text>
</comment>
<dbReference type="GO" id="GO:0004497">
    <property type="term" value="F:monooxygenase activity"/>
    <property type="evidence" value="ECO:0007669"/>
    <property type="project" value="UniProtKB-KW"/>
</dbReference>
<dbReference type="InterPro" id="IPR036396">
    <property type="entry name" value="Cyt_P450_sf"/>
</dbReference>
<evidence type="ECO:0000256" key="4">
    <source>
        <dbReference type="ARBA" id="ARBA00023002"/>
    </source>
</evidence>
<dbReference type="PANTHER" id="PTHR24291">
    <property type="entry name" value="CYTOCHROME P450 FAMILY 4"/>
    <property type="match status" value="1"/>
</dbReference>
<dbReference type="EMBL" id="FMTM01000024">
    <property type="protein sequence ID" value="SCW90720.1"/>
    <property type="molecule type" value="Genomic_DNA"/>
</dbReference>
<dbReference type="Proteomes" id="UP000199542">
    <property type="component" value="Unassembled WGS sequence"/>
</dbReference>
<dbReference type="RefSeq" id="WP_092588786.1">
    <property type="nucleotide sequence ID" value="NZ_FMTM01000024.1"/>
</dbReference>
<dbReference type="InterPro" id="IPR002401">
    <property type="entry name" value="Cyt_P450_E_grp-I"/>
</dbReference>
<keyword evidence="3" id="KW-0479">Metal-binding</keyword>
<dbReference type="InterPro" id="IPR001128">
    <property type="entry name" value="Cyt_P450"/>
</dbReference>
<keyword evidence="5" id="KW-0408">Iron</keyword>
<evidence type="ECO:0000313" key="8">
    <source>
        <dbReference type="Proteomes" id="UP000199542"/>
    </source>
</evidence>
<reference evidence="7 8" key="1">
    <citation type="submission" date="2016-10" db="EMBL/GenBank/DDBJ databases">
        <authorList>
            <person name="de Groot N.N."/>
        </authorList>
    </citation>
    <scope>NUCLEOTIDE SEQUENCE [LARGE SCALE GENOMIC DNA]</scope>
    <source>
        <strain evidence="7 8">CGMCC 1.3401</strain>
    </source>
</reference>
<gene>
    <name evidence="7" type="ORF">SAMN02927900_06479</name>
</gene>
<evidence type="ECO:0000256" key="2">
    <source>
        <dbReference type="ARBA" id="ARBA00022617"/>
    </source>
</evidence>
<dbReference type="GO" id="GO:0016705">
    <property type="term" value="F:oxidoreductase activity, acting on paired donors, with incorporation or reduction of molecular oxygen"/>
    <property type="evidence" value="ECO:0007669"/>
    <property type="project" value="InterPro"/>
</dbReference>
<evidence type="ECO:0000256" key="5">
    <source>
        <dbReference type="ARBA" id="ARBA00023004"/>
    </source>
</evidence>
<evidence type="ECO:0000313" key="7">
    <source>
        <dbReference type="EMBL" id="SCW90720.1"/>
    </source>
</evidence>
<name>A0A1G4UAR7_9HYPH</name>
<keyword evidence="4" id="KW-0560">Oxidoreductase</keyword>
<dbReference type="GO" id="GO:0020037">
    <property type="term" value="F:heme binding"/>
    <property type="evidence" value="ECO:0007669"/>
    <property type="project" value="InterPro"/>
</dbReference>
<dbReference type="PRINTS" id="PR00463">
    <property type="entry name" value="EP450I"/>
</dbReference>
<keyword evidence="2" id="KW-0349">Heme</keyword>
<evidence type="ECO:0000256" key="1">
    <source>
        <dbReference type="ARBA" id="ARBA00010617"/>
    </source>
</evidence>
<protein>
    <submittedName>
        <fullName evidence="7">Cytochrome P450</fullName>
    </submittedName>
</protein>
<dbReference type="CDD" id="cd00302">
    <property type="entry name" value="cytochrome_P450"/>
    <property type="match status" value="1"/>
</dbReference>
<dbReference type="SUPFAM" id="SSF48264">
    <property type="entry name" value="Cytochrome P450"/>
    <property type="match status" value="1"/>
</dbReference>
<dbReference type="InterPro" id="IPR050196">
    <property type="entry name" value="Cytochrome_P450_Monoox"/>
</dbReference>
<accession>A0A1G4UAR7</accession>
<evidence type="ECO:0000256" key="6">
    <source>
        <dbReference type="ARBA" id="ARBA00023033"/>
    </source>
</evidence>
<sequence>SLSGALELWFDEALKHATATFLKEATASVTDLRSMCRMWAVRSTCHTIFGTAMPDTDMAEGIAQVQVFHRFMFNKNTGALRDAETLEEFQRTRAFLDEAVRVGLAAARTGDRTILASLLEAMPGDIQAEERIDHLRPVLFRILFERLGIDGLSLLWALVHLGQDPDLVEEIAKEALSETGASSLATAVASEIQRLYPELPFFYRTTSQDLNFDTMTIPAQATLLFSPFLLHRDGRCWEQPTRFDPRRFLNGAGHPAHFVPFGIGANARRQADRVIAQSATVLTVICKTSLFGLAAQSRPGDLLPVFRSILAPRGRISLWWKSRAFELVAQRA</sequence>
<dbReference type="AlphaFoldDB" id="A0A1G4UAR7"/>
<evidence type="ECO:0000256" key="3">
    <source>
        <dbReference type="ARBA" id="ARBA00022723"/>
    </source>
</evidence>
<feature type="non-terminal residue" evidence="7">
    <location>
        <position position="1"/>
    </location>
</feature>
<dbReference type="PANTHER" id="PTHR24291:SF50">
    <property type="entry name" value="BIFUNCTIONAL ALBAFLAVENONE MONOOXYGENASE_TERPENE SYNTHASE"/>
    <property type="match status" value="1"/>
</dbReference>
<dbReference type="Gene3D" id="1.10.630.10">
    <property type="entry name" value="Cytochrome P450"/>
    <property type="match status" value="1"/>
</dbReference>
<dbReference type="Pfam" id="PF00067">
    <property type="entry name" value="p450"/>
    <property type="match status" value="1"/>
</dbReference>